<name>A0A8H6Z4E6_9AGAR</name>
<proteinExistence type="predicted"/>
<comment type="caution">
    <text evidence="3">The sequence shown here is derived from an EMBL/GenBank/DDBJ whole genome shotgun (WGS) entry which is preliminary data.</text>
</comment>
<dbReference type="OrthoDB" id="3064122at2759"/>
<dbReference type="InterPro" id="IPR000477">
    <property type="entry name" value="RT_dom"/>
</dbReference>
<sequence length="665" mass="72122">MHPLGSYHSYHKAGKKDKTSPKAWHPVENYKQILAKPLERLIGDRMSFDAESLGFLGDVQHGGRPGHSTLQAVDGYIHRVNKQLDKGNTVLTLFYDLKGAFNRISHRVVIQEMAAMGYPRFLICWVALFLHHHCVTVVIDGVPTATFRCEIEGAPQGSALSVILFLLYINRLLRLLKAINVSISWCYGFVNDTNFSTASKLPSQNITVLNKAVAIAFDWEKVDSATFENPKSEVLHHSPGRADLSSYSVTFEGITISPSDMVKWVAAASAVRTLNAALALKHPVWGLKPLMIRDLASTMILPRADYSVSSFFSLPAKALRSLERINKAMARCITGGYRTASLAALEKEAALLPAPLCLERYLCMPSFHSITPLIQETVLTVFKHAHRASALHFVERLPAIHWPSSVPTSGKHIRNSEYGLSTDVTTDTSAGPEGSGARGKRGGSVTDYNALCWSPPSRDRQVSVSAPPVTSVVLPQCPTAPDLTLGLEPILPVYSPPWANPLPVNTVIPTKTSGLAVLKEFLANQRYEGSAWYTDGSLIKGRAGEAAVLVVQGKVAEGEVEGILGTTERAIALGVDQILIVSDSQAGLRAILLTSPRSGQFRAIRCDQLVRKAQQSSPALRITNLWTPARIGTEGNELADDAAKAATMLPPPPAVPVSLRHAGVL</sequence>
<dbReference type="GO" id="GO:0003964">
    <property type="term" value="F:RNA-directed DNA polymerase activity"/>
    <property type="evidence" value="ECO:0007669"/>
    <property type="project" value="UniProtKB-KW"/>
</dbReference>
<dbReference type="Proteomes" id="UP000620124">
    <property type="component" value="Unassembled WGS sequence"/>
</dbReference>
<evidence type="ECO:0000313" key="4">
    <source>
        <dbReference type="Proteomes" id="UP000620124"/>
    </source>
</evidence>
<accession>A0A8H6Z4E6</accession>
<keyword evidence="3" id="KW-0548">Nucleotidyltransferase</keyword>
<evidence type="ECO:0000259" key="2">
    <source>
        <dbReference type="PROSITE" id="PS50878"/>
    </source>
</evidence>
<dbReference type="CDD" id="cd09276">
    <property type="entry name" value="Rnase_HI_RT_non_LTR"/>
    <property type="match status" value="1"/>
</dbReference>
<dbReference type="InterPro" id="IPR012337">
    <property type="entry name" value="RNaseH-like_sf"/>
</dbReference>
<dbReference type="EMBL" id="JACAZI010000001">
    <property type="protein sequence ID" value="KAF7372363.1"/>
    <property type="molecule type" value="Genomic_DNA"/>
</dbReference>
<dbReference type="InterPro" id="IPR036397">
    <property type="entry name" value="RNaseH_sf"/>
</dbReference>
<keyword evidence="3" id="KW-0808">Transferase</keyword>
<feature type="region of interest" description="Disordered" evidence="1">
    <location>
        <begin position="1"/>
        <end position="22"/>
    </location>
</feature>
<dbReference type="PANTHER" id="PTHR33481">
    <property type="entry name" value="REVERSE TRANSCRIPTASE"/>
    <property type="match status" value="1"/>
</dbReference>
<feature type="domain" description="Reverse transcriptase" evidence="2">
    <location>
        <begin position="1"/>
        <end position="256"/>
    </location>
</feature>
<dbReference type="PANTHER" id="PTHR33481:SF1">
    <property type="entry name" value="ENDONUCLEASE_EXONUCLEASE_PHOSPHATASE DOMAIN-CONTAINING PROTEIN-RELATED"/>
    <property type="match status" value="1"/>
</dbReference>
<dbReference type="PROSITE" id="PS50878">
    <property type="entry name" value="RT_POL"/>
    <property type="match status" value="1"/>
</dbReference>
<dbReference type="GO" id="GO:0003676">
    <property type="term" value="F:nucleic acid binding"/>
    <property type="evidence" value="ECO:0007669"/>
    <property type="project" value="InterPro"/>
</dbReference>
<keyword evidence="4" id="KW-1185">Reference proteome</keyword>
<organism evidence="3 4">
    <name type="scientific">Mycena venus</name>
    <dbReference type="NCBI Taxonomy" id="2733690"/>
    <lineage>
        <taxon>Eukaryota</taxon>
        <taxon>Fungi</taxon>
        <taxon>Dikarya</taxon>
        <taxon>Basidiomycota</taxon>
        <taxon>Agaricomycotina</taxon>
        <taxon>Agaricomycetes</taxon>
        <taxon>Agaricomycetidae</taxon>
        <taxon>Agaricales</taxon>
        <taxon>Marasmiineae</taxon>
        <taxon>Mycenaceae</taxon>
        <taxon>Mycena</taxon>
    </lineage>
</organism>
<reference evidence="3" key="1">
    <citation type="submission" date="2020-05" db="EMBL/GenBank/DDBJ databases">
        <title>Mycena genomes resolve the evolution of fungal bioluminescence.</title>
        <authorList>
            <person name="Tsai I.J."/>
        </authorList>
    </citation>
    <scope>NUCLEOTIDE SEQUENCE</scope>
    <source>
        <strain evidence="3">CCC161011</strain>
    </source>
</reference>
<evidence type="ECO:0000313" key="3">
    <source>
        <dbReference type="EMBL" id="KAF7372363.1"/>
    </source>
</evidence>
<keyword evidence="3" id="KW-0695">RNA-directed DNA polymerase</keyword>
<gene>
    <name evidence="3" type="ORF">MVEN_00096600</name>
</gene>
<dbReference type="AlphaFoldDB" id="A0A8H6Z4E6"/>
<evidence type="ECO:0000256" key="1">
    <source>
        <dbReference type="SAM" id="MobiDB-lite"/>
    </source>
</evidence>
<dbReference type="Pfam" id="PF00078">
    <property type="entry name" value="RVT_1"/>
    <property type="match status" value="1"/>
</dbReference>
<dbReference type="SUPFAM" id="SSF53098">
    <property type="entry name" value="Ribonuclease H-like"/>
    <property type="match status" value="1"/>
</dbReference>
<dbReference type="Gene3D" id="3.30.420.10">
    <property type="entry name" value="Ribonuclease H-like superfamily/Ribonuclease H"/>
    <property type="match status" value="1"/>
</dbReference>
<feature type="region of interest" description="Disordered" evidence="1">
    <location>
        <begin position="422"/>
        <end position="442"/>
    </location>
</feature>
<protein>
    <submittedName>
        <fullName evidence="3">Reverse transcriptase</fullName>
    </submittedName>
</protein>